<dbReference type="SMART" id="SM00028">
    <property type="entry name" value="TPR"/>
    <property type="match status" value="3"/>
</dbReference>
<proteinExistence type="predicted"/>
<accession>A0A235BVQ7</accession>
<organism evidence="4 5">
    <name type="scientific">candidate division WOR-3 bacterium JGI_Cruoil_03_51_56</name>
    <dbReference type="NCBI Taxonomy" id="1973747"/>
    <lineage>
        <taxon>Bacteria</taxon>
        <taxon>Bacteria division WOR-3</taxon>
    </lineage>
</organism>
<dbReference type="Gene3D" id="1.25.40.10">
    <property type="entry name" value="Tetratricopeptide repeat domain"/>
    <property type="match status" value="2"/>
</dbReference>
<keyword evidence="2" id="KW-1133">Transmembrane helix</keyword>
<sequence length="231" mass="26615">MRFKGKHRVRKAELKEDKFQVFTEKLAEFYYRDKQKFWVIIVLVLVVIVGGIVLIQGRGKGVNSEAQLRFTEALGIFTQGDMQQAEEAFTNLTTRYGRDQAGIKAHYYLGQIYYSSQRYKEAEQEFEKFLKKVHKDPILSPAAHFGVADCEEELGSFLKAAQRYEEVYRDYPDSPLAFDAMMAAGRAYTKAGAFDKAEAMFHEFLDKNPTGEKAEKLKVQLAYVKTLQQKF</sequence>
<dbReference type="PROSITE" id="PS50005">
    <property type="entry name" value="TPR"/>
    <property type="match status" value="2"/>
</dbReference>
<feature type="domain" description="ESX-1 secretion system protein EccA1-like N-terminal" evidence="3">
    <location>
        <begin position="62"/>
        <end position="215"/>
    </location>
</feature>
<dbReference type="Proteomes" id="UP000215559">
    <property type="component" value="Unassembled WGS sequence"/>
</dbReference>
<evidence type="ECO:0000256" key="1">
    <source>
        <dbReference type="PROSITE-ProRule" id="PRU00339"/>
    </source>
</evidence>
<dbReference type="InterPro" id="IPR019734">
    <property type="entry name" value="TPR_rpt"/>
</dbReference>
<dbReference type="SUPFAM" id="SSF48452">
    <property type="entry name" value="TPR-like"/>
    <property type="match status" value="1"/>
</dbReference>
<keyword evidence="1" id="KW-0802">TPR repeat</keyword>
<name>A0A235BVQ7_UNCW3</name>
<reference evidence="4 5" key="1">
    <citation type="submission" date="2017-07" db="EMBL/GenBank/DDBJ databases">
        <title>Recovery of genomes from metagenomes via a dereplication, aggregation, and scoring strategy.</title>
        <authorList>
            <person name="Sieber C.M."/>
            <person name="Probst A.J."/>
            <person name="Sharrar A."/>
            <person name="Thomas B.C."/>
            <person name="Hess M."/>
            <person name="Tringe S.G."/>
            <person name="Banfield J.F."/>
        </authorList>
    </citation>
    <scope>NUCLEOTIDE SEQUENCE [LARGE SCALE GENOMIC DNA]</scope>
    <source>
        <strain evidence="4">JGI_Cruoil_03_51_56</strain>
    </source>
</reference>
<feature type="transmembrane region" description="Helical" evidence="2">
    <location>
        <begin position="37"/>
        <end position="55"/>
    </location>
</feature>
<evidence type="ECO:0000313" key="4">
    <source>
        <dbReference type="EMBL" id="OYD16169.1"/>
    </source>
</evidence>
<evidence type="ECO:0000256" key="2">
    <source>
        <dbReference type="SAM" id="Phobius"/>
    </source>
</evidence>
<evidence type="ECO:0000313" key="5">
    <source>
        <dbReference type="Proteomes" id="UP000215559"/>
    </source>
</evidence>
<evidence type="ECO:0000259" key="3">
    <source>
        <dbReference type="Pfam" id="PF21545"/>
    </source>
</evidence>
<dbReference type="AlphaFoldDB" id="A0A235BVQ7"/>
<dbReference type="InterPro" id="IPR011990">
    <property type="entry name" value="TPR-like_helical_dom_sf"/>
</dbReference>
<protein>
    <recommendedName>
        <fullName evidence="3">ESX-1 secretion system protein EccA1-like N-terminal domain-containing protein</fullName>
    </recommendedName>
</protein>
<keyword evidence="2" id="KW-0472">Membrane</keyword>
<dbReference type="EMBL" id="NOZP01000067">
    <property type="protein sequence ID" value="OYD16169.1"/>
    <property type="molecule type" value="Genomic_DNA"/>
</dbReference>
<keyword evidence="2" id="KW-0812">Transmembrane</keyword>
<feature type="repeat" description="TPR" evidence="1">
    <location>
        <begin position="103"/>
        <end position="136"/>
    </location>
</feature>
<comment type="caution">
    <text evidence="4">The sequence shown here is derived from an EMBL/GenBank/DDBJ whole genome shotgun (WGS) entry which is preliminary data.</text>
</comment>
<dbReference type="Pfam" id="PF21545">
    <property type="entry name" value="T7SS_EccA1_N"/>
    <property type="match status" value="1"/>
</dbReference>
<gene>
    <name evidence="4" type="ORF">CH330_03575</name>
</gene>
<dbReference type="InterPro" id="IPR049078">
    <property type="entry name" value="T7SS_EccA1-like_N"/>
</dbReference>
<feature type="repeat" description="TPR" evidence="1">
    <location>
        <begin position="178"/>
        <end position="211"/>
    </location>
</feature>